<organism evidence="1 2">
    <name type="scientific">Pseudofrankia inefficax (strain DSM 45817 / CECT 9037 / DDB 130130 / EuI1c)</name>
    <name type="common">Frankia inefficax</name>
    <dbReference type="NCBI Taxonomy" id="298654"/>
    <lineage>
        <taxon>Bacteria</taxon>
        <taxon>Bacillati</taxon>
        <taxon>Actinomycetota</taxon>
        <taxon>Actinomycetes</taxon>
        <taxon>Frankiales</taxon>
        <taxon>Frankiaceae</taxon>
        <taxon>Pseudofrankia</taxon>
    </lineage>
</organism>
<reference evidence="1 2" key="1">
    <citation type="submission" date="2010-10" db="EMBL/GenBank/DDBJ databases">
        <title>Complete sequence of Frankia sp. EuI1c.</title>
        <authorList>
            <consortium name="US DOE Joint Genome Institute"/>
            <person name="Lucas S."/>
            <person name="Copeland A."/>
            <person name="Lapidus A."/>
            <person name="Cheng J.-F."/>
            <person name="Bruce D."/>
            <person name="Goodwin L."/>
            <person name="Pitluck S."/>
            <person name="Chertkov O."/>
            <person name="Detter J.C."/>
            <person name="Han C."/>
            <person name="Tapia R."/>
            <person name="Land M."/>
            <person name="Hauser L."/>
            <person name="Jeffries C."/>
            <person name="Kyrpides N."/>
            <person name="Ivanova N."/>
            <person name="Mikhailova N."/>
            <person name="Beauchemin N."/>
            <person name="Sen A."/>
            <person name="Sur S.A."/>
            <person name="Gtari M."/>
            <person name="Wall L."/>
            <person name="Tisa L."/>
            <person name="Woyke T."/>
        </authorList>
    </citation>
    <scope>NUCLEOTIDE SEQUENCE [LARGE SCALE GENOMIC DNA]</scope>
    <source>
        <strain evidence="2">DSM 45817 / CECT 9037 / EuI1c</strain>
    </source>
</reference>
<keyword evidence="2" id="KW-1185">Reference proteome</keyword>
<evidence type="ECO:0008006" key="3">
    <source>
        <dbReference type="Google" id="ProtNLM"/>
    </source>
</evidence>
<protein>
    <recommendedName>
        <fullName evidence="3">DUF4287 domain-containing protein</fullName>
    </recommendedName>
</protein>
<dbReference type="KEGG" id="fri:FraEuI1c_0659"/>
<evidence type="ECO:0000313" key="2">
    <source>
        <dbReference type="Proteomes" id="UP000002484"/>
    </source>
</evidence>
<sequence>MSQFRSVQTQQTHESLIDRLPKVTGHDLAHWLQRVEEGPGLLRFAERVNWLRDEHNLPHNYAAALVHEADLRRRAIKV</sequence>
<dbReference type="HOGENOM" id="CLU_181596_0_0_11"/>
<dbReference type="Proteomes" id="UP000002484">
    <property type="component" value="Chromosome"/>
</dbReference>
<dbReference type="InterPro" id="IPR025629">
    <property type="entry name" value="DUF4287"/>
</dbReference>
<dbReference type="Pfam" id="PF14117">
    <property type="entry name" value="DUF4287"/>
    <property type="match status" value="1"/>
</dbReference>
<dbReference type="InParanoid" id="E3ITI0"/>
<dbReference type="OrthoDB" id="3215049at2"/>
<dbReference type="EMBL" id="CP002299">
    <property type="protein sequence ID" value="ADP78737.1"/>
    <property type="molecule type" value="Genomic_DNA"/>
</dbReference>
<evidence type="ECO:0000313" key="1">
    <source>
        <dbReference type="EMBL" id="ADP78737.1"/>
    </source>
</evidence>
<gene>
    <name evidence="1" type="ordered locus">FraEuI1c_0659</name>
</gene>
<dbReference type="AlphaFoldDB" id="E3ITI0"/>
<accession>E3ITI0</accession>
<dbReference type="STRING" id="298654.FraEuI1c_0659"/>
<dbReference type="RefSeq" id="WP_013421859.1">
    <property type="nucleotide sequence ID" value="NC_014666.1"/>
</dbReference>
<dbReference type="eggNOG" id="ENOG503302F">
    <property type="taxonomic scope" value="Bacteria"/>
</dbReference>
<proteinExistence type="predicted"/>
<name>E3ITI0_PSEI1</name>